<evidence type="ECO:0000313" key="3">
    <source>
        <dbReference type="Proteomes" id="UP000028090"/>
    </source>
</evidence>
<evidence type="ECO:0000256" key="1">
    <source>
        <dbReference type="SAM" id="MobiDB-lite"/>
    </source>
</evidence>
<accession>A0A081PWG1</accession>
<organism evidence="2 3">
    <name type="scientific">Streptococcus mitis</name>
    <dbReference type="NCBI Taxonomy" id="28037"/>
    <lineage>
        <taxon>Bacteria</taxon>
        <taxon>Bacillati</taxon>
        <taxon>Bacillota</taxon>
        <taxon>Bacilli</taxon>
        <taxon>Lactobacillales</taxon>
        <taxon>Streptococcaceae</taxon>
        <taxon>Streptococcus</taxon>
        <taxon>Streptococcus mitis group</taxon>
    </lineage>
</organism>
<reference evidence="2 3" key="1">
    <citation type="submission" date="2014-05" db="EMBL/GenBank/DDBJ databases">
        <authorList>
            <person name="Daugherty S.C."/>
            <person name="Tallon L.J."/>
            <person name="Sadzewicz L."/>
            <person name="Kilian M."/>
            <person name="Tettelin H."/>
        </authorList>
    </citation>
    <scope>NUCLEOTIDE SEQUENCE [LARGE SCALE GENOMIC DNA]</scope>
    <source>
        <strain evidence="2 3">SK629</strain>
    </source>
</reference>
<sequence length="81" mass="8938">MESKARASKSAKEVGTTRQLRTELSTSYDHTAASAEAYPEKEHLTQLFKELNGIRDSKRRLITSSKKDKKTKSAEPGQAAG</sequence>
<comment type="caution">
    <text evidence="2">The sequence shown here is derived from an EMBL/GenBank/DDBJ whole genome shotgun (WGS) entry which is preliminary data.</text>
</comment>
<feature type="compositionally biased region" description="Polar residues" evidence="1">
    <location>
        <begin position="16"/>
        <end position="29"/>
    </location>
</feature>
<gene>
    <name evidence="2" type="ORF">SK629_1664</name>
</gene>
<dbReference type="PATRIC" id="fig|28037.95.peg.1595"/>
<dbReference type="Proteomes" id="UP000028090">
    <property type="component" value="Unassembled WGS sequence"/>
</dbReference>
<feature type="region of interest" description="Disordered" evidence="1">
    <location>
        <begin position="1"/>
        <end position="38"/>
    </location>
</feature>
<name>A0A081PWG1_STRMT</name>
<feature type="region of interest" description="Disordered" evidence="1">
    <location>
        <begin position="55"/>
        <end position="81"/>
    </location>
</feature>
<protein>
    <submittedName>
        <fullName evidence="2">Uncharacterized protein</fullName>
    </submittedName>
</protein>
<dbReference type="AlphaFoldDB" id="A0A081PWG1"/>
<evidence type="ECO:0000313" key="2">
    <source>
        <dbReference type="EMBL" id="KEQ35034.1"/>
    </source>
</evidence>
<proteinExistence type="predicted"/>
<dbReference type="EMBL" id="JPFU01000013">
    <property type="protein sequence ID" value="KEQ35034.1"/>
    <property type="molecule type" value="Genomic_DNA"/>
</dbReference>